<reference evidence="1 2" key="1">
    <citation type="submission" date="2024-09" db="EMBL/GenBank/DDBJ databases">
        <title>Rethinking Asexuality: The Enigmatic Case of Functional Sexual Genes in Lepraria (Stereocaulaceae).</title>
        <authorList>
            <person name="Doellman M."/>
            <person name="Sun Y."/>
            <person name="Barcenas-Pena A."/>
            <person name="Lumbsch H.T."/>
            <person name="Grewe F."/>
        </authorList>
    </citation>
    <scope>NUCLEOTIDE SEQUENCE [LARGE SCALE GENOMIC DNA]</scope>
    <source>
        <strain evidence="1 2">Mercado 3170</strain>
    </source>
</reference>
<dbReference type="EMBL" id="JBEFKJ010000013">
    <property type="protein sequence ID" value="KAL2042598.1"/>
    <property type="molecule type" value="Genomic_DNA"/>
</dbReference>
<evidence type="ECO:0000313" key="2">
    <source>
        <dbReference type="Proteomes" id="UP001590950"/>
    </source>
</evidence>
<name>A0ABR4AA61_9LECA</name>
<dbReference type="PANTHER" id="PTHR37015:SF2">
    <property type="entry name" value="REVERSE TRANSCRIPTASE DOMAIN-CONTAINING PROTEIN"/>
    <property type="match status" value="1"/>
</dbReference>
<sequence>MVILACERIQRKIFATEDMTGDNVTSYLRSQLAERFGVRSIPDGFFYLPLELGGLGLRNPFIPLFLIYPDTSKESMQYIDMAFEREEELYNKYKKAYEERPTDFRVHPARLGASSFMSFDEYIRCAEETSLHFANAYTNLLATPMDTRVRLSNDVVHARTRLPGSDMDSNYKTIGYCNYMEARLFEGMGA</sequence>
<keyword evidence="2" id="KW-1185">Reference proteome</keyword>
<organism evidence="1 2">
    <name type="scientific">Stereocaulon virgatum</name>
    <dbReference type="NCBI Taxonomy" id="373712"/>
    <lineage>
        <taxon>Eukaryota</taxon>
        <taxon>Fungi</taxon>
        <taxon>Dikarya</taxon>
        <taxon>Ascomycota</taxon>
        <taxon>Pezizomycotina</taxon>
        <taxon>Lecanoromycetes</taxon>
        <taxon>OSLEUM clade</taxon>
        <taxon>Lecanoromycetidae</taxon>
        <taxon>Lecanorales</taxon>
        <taxon>Lecanorineae</taxon>
        <taxon>Stereocaulaceae</taxon>
        <taxon>Stereocaulon</taxon>
    </lineage>
</organism>
<proteinExistence type="predicted"/>
<accession>A0ABR4AA61</accession>
<protein>
    <submittedName>
        <fullName evidence="1">Uncharacterized protein</fullName>
    </submittedName>
</protein>
<gene>
    <name evidence="1" type="ORF">N7G274_004357</name>
</gene>
<evidence type="ECO:0000313" key="1">
    <source>
        <dbReference type="EMBL" id="KAL2042598.1"/>
    </source>
</evidence>
<dbReference type="Proteomes" id="UP001590950">
    <property type="component" value="Unassembled WGS sequence"/>
</dbReference>
<dbReference type="PANTHER" id="PTHR37015">
    <property type="entry name" value="REVERSE TRANSCRIPTASE DOMAIN-CONTAINING PROTEIN"/>
    <property type="match status" value="1"/>
</dbReference>
<comment type="caution">
    <text evidence="1">The sequence shown here is derived from an EMBL/GenBank/DDBJ whole genome shotgun (WGS) entry which is preliminary data.</text>
</comment>